<gene>
    <name evidence="2" type="ORF">COZ82_01260</name>
</gene>
<dbReference type="InterPro" id="IPR029057">
    <property type="entry name" value="PRTase-like"/>
</dbReference>
<name>A0A2M7IPD9_9BACT</name>
<dbReference type="PANTHER" id="PTHR47505:SF1">
    <property type="entry name" value="DNA UTILIZATION PROTEIN YHGH"/>
    <property type="match status" value="1"/>
</dbReference>
<evidence type="ECO:0000313" key="2">
    <source>
        <dbReference type="EMBL" id="PIW97135.1"/>
    </source>
</evidence>
<dbReference type="InterPro" id="IPR051910">
    <property type="entry name" value="ComF/GntX_DNA_util-trans"/>
</dbReference>
<protein>
    <recommendedName>
        <fullName evidence="4">Phosphoribosyltransferase domain-containing protein</fullName>
    </recommendedName>
</protein>
<dbReference type="CDD" id="cd06223">
    <property type="entry name" value="PRTases_typeI"/>
    <property type="match status" value="1"/>
</dbReference>
<dbReference type="EMBL" id="PFHR01000073">
    <property type="protein sequence ID" value="PIW97135.1"/>
    <property type="molecule type" value="Genomic_DNA"/>
</dbReference>
<accession>A0A2M7IPD9</accession>
<evidence type="ECO:0000256" key="1">
    <source>
        <dbReference type="ARBA" id="ARBA00008007"/>
    </source>
</evidence>
<comment type="caution">
    <text evidence="2">The sequence shown here is derived from an EMBL/GenBank/DDBJ whole genome shotgun (WGS) entry which is preliminary data.</text>
</comment>
<proteinExistence type="inferred from homology"/>
<dbReference type="Gene3D" id="3.40.50.2020">
    <property type="match status" value="1"/>
</dbReference>
<dbReference type="InterPro" id="IPR000836">
    <property type="entry name" value="PRTase_dom"/>
</dbReference>
<sequence>MIHIIRAWLDIIFPPSAHELILRHFLPVNFQKFYRPQKKDDVQVLSNYHISAVQAAVIACKFENNQHAARLLNTLLYTWLIELPKKKTVLISIPLSRKRLKKRGFNQVERVMEKLPILPFPCTVCHNLLFRPNDTKPQTSLNRKDRLTNMREAFSINQKQLEKIKNCPRVIICDDVLTTGATLKAAKATLLPHLSPESELLCVAFAH</sequence>
<comment type="similarity">
    <text evidence="1">Belongs to the ComF/GntX family.</text>
</comment>
<dbReference type="Proteomes" id="UP000230837">
    <property type="component" value="Unassembled WGS sequence"/>
</dbReference>
<evidence type="ECO:0008006" key="4">
    <source>
        <dbReference type="Google" id="ProtNLM"/>
    </source>
</evidence>
<reference evidence="3" key="1">
    <citation type="submission" date="2017-09" db="EMBL/GenBank/DDBJ databases">
        <title>Depth-based differentiation of microbial function through sediment-hosted aquifers and enrichment of novel symbionts in the deep terrestrial subsurface.</title>
        <authorList>
            <person name="Probst A.J."/>
            <person name="Ladd B."/>
            <person name="Jarett J.K."/>
            <person name="Geller-Mcgrath D.E."/>
            <person name="Sieber C.M.K."/>
            <person name="Emerson J.B."/>
            <person name="Anantharaman K."/>
            <person name="Thomas B.C."/>
            <person name="Malmstrom R."/>
            <person name="Stieglmeier M."/>
            <person name="Klingl A."/>
            <person name="Woyke T."/>
            <person name="Ryan C.M."/>
            <person name="Banfield J.F."/>
        </authorList>
    </citation>
    <scope>NUCLEOTIDE SEQUENCE [LARGE SCALE GENOMIC DNA]</scope>
</reference>
<organism evidence="2 3">
    <name type="scientific">Candidatus Kaiserbacteria bacterium CG_4_8_14_3_um_filter_38_9</name>
    <dbReference type="NCBI Taxonomy" id="1974599"/>
    <lineage>
        <taxon>Bacteria</taxon>
        <taxon>Candidatus Kaiseribacteriota</taxon>
    </lineage>
</organism>
<dbReference type="SUPFAM" id="SSF53271">
    <property type="entry name" value="PRTase-like"/>
    <property type="match status" value="1"/>
</dbReference>
<dbReference type="PANTHER" id="PTHR47505">
    <property type="entry name" value="DNA UTILIZATION PROTEIN YHGH"/>
    <property type="match status" value="1"/>
</dbReference>
<dbReference type="AlphaFoldDB" id="A0A2M7IPD9"/>
<evidence type="ECO:0000313" key="3">
    <source>
        <dbReference type="Proteomes" id="UP000230837"/>
    </source>
</evidence>